<comment type="caution">
    <text evidence="2">The sequence shown here is derived from an EMBL/GenBank/DDBJ whole genome shotgun (WGS) entry which is preliminary data.</text>
</comment>
<sequence>MTWRVSETAVAYAVAAALLLALGVVAGRADVAVLGVPLAGVVLWGWLRRPLGGASARIARTRPPAKHGEVAATLELQAPAGADAVWVRVEAPGHTALHALVRAEAARDIRVSIESVRTGRFRMFAGGWLGIGASGVTRGAPEVISGTTVTLTPRVRALRELPLPFRLQGLTGGHHSRRAGDGGDLRDVNPFTPGDRLRRIDWRVTARRAGQGTSAAGVAVDGRSRLTELYVRRTFATADATVMLVIDSRDEVGPDVTAWGDRLPARHDEATSLDLAREAAASLARHYLDQGDRVGMVDLGRSRAPVPSAGGRRHLHRLTQRLVLAQPEGDPFGRVRPPQIPSGALIVLFSTFLDDQSVNTAVVWRHSGHRVVAVDVLPMPVPDYLPPAERVAFGILRLEREERLKNLVRSGVELVPWEGSAAARGRNDAPVQLTALARSRVRR</sequence>
<reference evidence="2 3" key="1">
    <citation type="submission" date="2024-09" db="EMBL/GenBank/DDBJ databases">
        <authorList>
            <person name="Sun Q."/>
            <person name="Mori K."/>
        </authorList>
    </citation>
    <scope>NUCLEOTIDE SEQUENCE [LARGE SCALE GENOMIC DNA]</scope>
    <source>
        <strain evidence="2 3">KCTC 23076</strain>
    </source>
</reference>
<evidence type="ECO:0000313" key="2">
    <source>
        <dbReference type="EMBL" id="MFC0681813.1"/>
    </source>
</evidence>
<organism evidence="2 3">
    <name type="scientific">Lysobacter korlensis</name>
    <dbReference type="NCBI Taxonomy" id="553636"/>
    <lineage>
        <taxon>Bacteria</taxon>
        <taxon>Pseudomonadati</taxon>
        <taxon>Pseudomonadota</taxon>
        <taxon>Gammaproteobacteria</taxon>
        <taxon>Lysobacterales</taxon>
        <taxon>Lysobacteraceae</taxon>
        <taxon>Lysobacter</taxon>
    </lineage>
</organism>
<dbReference type="PANTHER" id="PTHR33608">
    <property type="entry name" value="BLL2464 PROTEIN"/>
    <property type="match status" value="1"/>
</dbReference>
<dbReference type="EMBL" id="JBHLTG010000009">
    <property type="protein sequence ID" value="MFC0681813.1"/>
    <property type="molecule type" value="Genomic_DNA"/>
</dbReference>
<dbReference type="Proteomes" id="UP001589896">
    <property type="component" value="Unassembled WGS sequence"/>
</dbReference>
<evidence type="ECO:0000259" key="1">
    <source>
        <dbReference type="Pfam" id="PF01882"/>
    </source>
</evidence>
<gene>
    <name evidence="2" type="ORF">ACFFGH_28610</name>
</gene>
<keyword evidence="3" id="KW-1185">Reference proteome</keyword>
<proteinExistence type="predicted"/>
<feature type="domain" description="DUF58" evidence="1">
    <location>
        <begin position="225"/>
        <end position="377"/>
    </location>
</feature>
<dbReference type="PANTHER" id="PTHR33608:SF14">
    <property type="entry name" value="POSSIBLE CONSERVED SECRETED PROTEIN"/>
    <property type="match status" value="1"/>
</dbReference>
<dbReference type="RefSeq" id="WP_386675129.1">
    <property type="nucleotide sequence ID" value="NZ_JBHLTG010000009.1"/>
</dbReference>
<evidence type="ECO:0000313" key="3">
    <source>
        <dbReference type="Proteomes" id="UP001589896"/>
    </source>
</evidence>
<dbReference type="InterPro" id="IPR002881">
    <property type="entry name" value="DUF58"/>
</dbReference>
<dbReference type="Pfam" id="PF01882">
    <property type="entry name" value="DUF58"/>
    <property type="match status" value="1"/>
</dbReference>
<name>A0ABV6RXW0_9GAMM</name>
<accession>A0ABV6RXW0</accession>
<protein>
    <submittedName>
        <fullName evidence="2">DUF58 domain-containing protein</fullName>
    </submittedName>
</protein>